<evidence type="ECO:0000256" key="1">
    <source>
        <dbReference type="ARBA" id="ARBA00004479"/>
    </source>
</evidence>
<evidence type="ECO:0000256" key="11">
    <source>
        <dbReference type="ARBA" id="ARBA00023180"/>
    </source>
</evidence>
<feature type="domain" description="Protein kinase" evidence="14">
    <location>
        <begin position="321"/>
        <end position="608"/>
    </location>
</feature>
<name>A0A843UCP4_COLES</name>
<evidence type="ECO:0000256" key="5">
    <source>
        <dbReference type="ARBA" id="ARBA00022729"/>
    </source>
</evidence>
<keyword evidence="3" id="KW-0808">Transferase</keyword>
<feature type="transmembrane region" description="Helical" evidence="13">
    <location>
        <begin position="258"/>
        <end position="280"/>
    </location>
</feature>
<evidence type="ECO:0000313" key="16">
    <source>
        <dbReference type="Proteomes" id="UP000652761"/>
    </source>
</evidence>
<dbReference type="Proteomes" id="UP000652761">
    <property type="component" value="Unassembled WGS sequence"/>
</dbReference>
<evidence type="ECO:0000256" key="3">
    <source>
        <dbReference type="ARBA" id="ARBA00022679"/>
    </source>
</evidence>
<evidence type="ECO:0000256" key="10">
    <source>
        <dbReference type="ARBA" id="ARBA00023136"/>
    </source>
</evidence>
<dbReference type="SUPFAM" id="SSF56112">
    <property type="entry name" value="Protein kinase-like (PK-like)"/>
    <property type="match status" value="1"/>
</dbReference>
<dbReference type="InterPro" id="IPR008271">
    <property type="entry name" value="Ser/Thr_kinase_AS"/>
</dbReference>
<dbReference type="InterPro" id="IPR045874">
    <property type="entry name" value="LRK10/LRL21-25-like"/>
</dbReference>
<dbReference type="Gene3D" id="3.30.200.20">
    <property type="entry name" value="Phosphorylase Kinase, domain 1"/>
    <property type="match status" value="1"/>
</dbReference>
<dbReference type="Gene3D" id="1.10.510.10">
    <property type="entry name" value="Transferase(Phosphotransferase) domain 1"/>
    <property type="match status" value="1"/>
</dbReference>
<sequence length="644" mass="71111">VQILPVLTSFSVPSPYSKDAMDGGLWEVCVVVGVGVLLVTLCSGAPMVDACEPTSCSMGGPVIRFPFRTKDQPPNCGYKGFELSCLGNATVVELASAERFPVTFVSYDKQRLHLDPGSCPPAAFLNLNLSISPFERQGNGGFMLLNCTSEVPTTFPYTTSSYYYPISCLDGSGRHIFGVETSAMDSLNQSCISMKTKAVPREFVTTLCSEQGYDPSLGWGTPDCRSCKDGLCSFSGLNNQQVTCVHTPRSGRWTTSSIIGVSIGTFLFIFALATFTKLYLSWKRKTEKEIQNQKKIEKLLEDCKGLNPMRYSYADIKKFTDHFKTKLGEGGYGSVYKGLLPNGTEVAVKVLIRTVGNIGGEFVNEVRTIGQIHHVNVVRLLGFCADGKNRALIYEFMPNKSLEKFIFSKDRKGPPLGWTKLHEIAVGIARGIEYLHQGCDLRILHFDIKPHNILLDHNLTPKISDFGLSKLCSKEQSVVSMTVARGTVGYIAPEVASRNVGNVSYKSDVYSFGMLLLEMVGGRKNIDNSVENTSQTYFPEWIYNNIQRDLEFGLNIIELYEANVARVLAITALWCIQWYPVNRPSMKSVVRMLEGNVENLVIPPNPFVSTASIALDSINQVHCTNLAAISESETEETNGIVIHR</sequence>
<dbReference type="CDD" id="cd14066">
    <property type="entry name" value="STKc_IRAK"/>
    <property type="match status" value="1"/>
</dbReference>
<dbReference type="InterPro" id="IPR025287">
    <property type="entry name" value="WAK_GUB"/>
</dbReference>
<evidence type="ECO:0000256" key="12">
    <source>
        <dbReference type="PROSITE-ProRule" id="PRU10141"/>
    </source>
</evidence>
<dbReference type="SMART" id="SM00220">
    <property type="entry name" value="S_TKc"/>
    <property type="match status" value="1"/>
</dbReference>
<keyword evidence="2" id="KW-0723">Serine/threonine-protein kinase</keyword>
<dbReference type="FunFam" id="1.10.510.10:FF:000590">
    <property type="entry name" value="PR5-like receptor kinase"/>
    <property type="match status" value="1"/>
</dbReference>
<gene>
    <name evidence="15" type="ORF">Taro_012392</name>
</gene>
<dbReference type="PROSITE" id="PS00107">
    <property type="entry name" value="PROTEIN_KINASE_ATP"/>
    <property type="match status" value="1"/>
</dbReference>
<evidence type="ECO:0000256" key="4">
    <source>
        <dbReference type="ARBA" id="ARBA00022692"/>
    </source>
</evidence>
<dbReference type="InterPro" id="IPR017441">
    <property type="entry name" value="Protein_kinase_ATP_BS"/>
</dbReference>
<evidence type="ECO:0000256" key="8">
    <source>
        <dbReference type="ARBA" id="ARBA00022840"/>
    </source>
</evidence>
<dbReference type="GO" id="GO:0016020">
    <property type="term" value="C:membrane"/>
    <property type="evidence" value="ECO:0007669"/>
    <property type="project" value="UniProtKB-SubCell"/>
</dbReference>
<dbReference type="GO" id="GO:0005524">
    <property type="term" value="F:ATP binding"/>
    <property type="evidence" value="ECO:0007669"/>
    <property type="project" value="UniProtKB-UniRule"/>
</dbReference>
<dbReference type="Pfam" id="PF13947">
    <property type="entry name" value="GUB_WAK_bind"/>
    <property type="match status" value="1"/>
</dbReference>
<feature type="non-terminal residue" evidence="15">
    <location>
        <position position="1"/>
    </location>
</feature>
<keyword evidence="9 13" id="KW-1133">Transmembrane helix</keyword>
<dbReference type="EMBL" id="NMUH01000484">
    <property type="protein sequence ID" value="MQL79937.1"/>
    <property type="molecule type" value="Genomic_DNA"/>
</dbReference>
<dbReference type="PROSITE" id="PS50011">
    <property type="entry name" value="PROTEIN_KINASE_DOM"/>
    <property type="match status" value="1"/>
</dbReference>
<dbReference type="PANTHER" id="PTHR27009">
    <property type="entry name" value="RUST RESISTANCE KINASE LR10-RELATED"/>
    <property type="match status" value="1"/>
</dbReference>
<proteinExistence type="predicted"/>
<dbReference type="AlphaFoldDB" id="A0A843UCP4"/>
<evidence type="ECO:0000259" key="14">
    <source>
        <dbReference type="PROSITE" id="PS50011"/>
    </source>
</evidence>
<accession>A0A843UCP4</accession>
<keyword evidence="7" id="KW-0418">Kinase</keyword>
<comment type="subcellular location">
    <subcellularLocation>
        <location evidence="1">Membrane</location>
        <topology evidence="1">Single-pass type I membrane protein</topology>
    </subcellularLocation>
</comment>
<reference evidence="15" key="1">
    <citation type="submission" date="2017-07" db="EMBL/GenBank/DDBJ databases">
        <title>Taro Niue Genome Assembly and Annotation.</title>
        <authorList>
            <person name="Atibalentja N."/>
            <person name="Keating K."/>
            <person name="Fields C.J."/>
        </authorList>
    </citation>
    <scope>NUCLEOTIDE SEQUENCE</scope>
    <source>
        <strain evidence="15">Niue_2</strain>
        <tissue evidence="15">Leaf</tissue>
    </source>
</reference>
<keyword evidence="8 12" id="KW-0067">ATP-binding</keyword>
<dbReference type="GO" id="GO:0004674">
    <property type="term" value="F:protein serine/threonine kinase activity"/>
    <property type="evidence" value="ECO:0007669"/>
    <property type="project" value="UniProtKB-KW"/>
</dbReference>
<evidence type="ECO:0000256" key="9">
    <source>
        <dbReference type="ARBA" id="ARBA00022989"/>
    </source>
</evidence>
<comment type="caution">
    <text evidence="15">The sequence shown here is derived from an EMBL/GenBank/DDBJ whole genome shotgun (WGS) entry which is preliminary data.</text>
</comment>
<evidence type="ECO:0000256" key="13">
    <source>
        <dbReference type="SAM" id="Phobius"/>
    </source>
</evidence>
<feature type="transmembrane region" description="Helical" evidence="13">
    <location>
        <begin position="25"/>
        <end position="48"/>
    </location>
</feature>
<dbReference type="PROSITE" id="PS00108">
    <property type="entry name" value="PROTEIN_KINASE_ST"/>
    <property type="match status" value="1"/>
</dbReference>
<dbReference type="OrthoDB" id="547665at2759"/>
<keyword evidence="16" id="KW-1185">Reference proteome</keyword>
<keyword evidence="4 13" id="KW-0812">Transmembrane</keyword>
<evidence type="ECO:0000256" key="2">
    <source>
        <dbReference type="ARBA" id="ARBA00022527"/>
    </source>
</evidence>
<keyword evidence="11" id="KW-0325">Glycoprotein</keyword>
<dbReference type="InterPro" id="IPR000719">
    <property type="entry name" value="Prot_kinase_dom"/>
</dbReference>
<protein>
    <recommendedName>
        <fullName evidence="14">Protein kinase domain-containing protein</fullName>
    </recommendedName>
</protein>
<organism evidence="15 16">
    <name type="scientific">Colocasia esculenta</name>
    <name type="common">Wild taro</name>
    <name type="synonym">Arum esculentum</name>
    <dbReference type="NCBI Taxonomy" id="4460"/>
    <lineage>
        <taxon>Eukaryota</taxon>
        <taxon>Viridiplantae</taxon>
        <taxon>Streptophyta</taxon>
        <taxon>Embryophyta</taxon>
        <taxon>Tracheophyta</taxon>
        <taxon>Spermatophyta</taxon>
        <taxon>Magnoliopsida</taxon>
        <taxon>Liliopsida</taxon>
        <taxon>Araceae</taxon>
        <taxon>Aroideae</taxon>
        <taxon>Colocasieae</taxon>
        <taxon>Colocasia</taxon>
    </lineage>
</organism>
<evidence type="ECO:0000256" key="7">
    <source>
        <dbReference type="ARBA" id="ARBA00022777"/>
    </source>
</evidence>
<dbReference type="InterPro" id="IPR011009">
    <property type="entry name" value="Kinase-like_dom_sf"/>
</dbReference>
<evidence type="ECO:0000313" key="15">
    <source>
        <dbReference type="EMBL" id="MQL79937.1"/>
    </source>
</evidence>
<feature type="binding site" evidence="12">
    <location>
        <position position="349"/>
    </location>
    <ligand>
        <name>ATP</name>
        <dbReference type="ChEBI" id="CHEBI:30616"/>
    </ligand>
</feature>
<dbReference type="FunFam" id="3.30.200.20:FF:000178">
    <property type="entry name" value="serine/threonine-protein kinase PBS1-like"/>
    <property type="match status" value="1"/>
</dbReference>
<dbReference type="GO" id="GO:0030247">
    <property type="term" value="F:polysaccharide binding"/>
    <property type="evidence" value="ECO:0007669"/>
    <property type="project" value="InterPro"/>
</dbReference>
<keyword evidence="10 13" id="KW-0472">Membrane</keyword>
<evidence type="ECO:0000256" key="6">
    <source>
        <dbReference type="ARBA" id="ARBA00022741"/>
    </source>
</evidence>
<keyword evidence="5" id="KW-0732">Signal</keyword>
<dbReference type="Pfam" id="PF00069">
    <property type="entry name" value="Pkinase"/>
    <property type="match status" value="1"/>
</dbReference>
<keyword evidence="6 12" id="KW-0547">Nucleotide-binding</keyword>